<dbReference type="Gene3D" id="3.20.20.150">
    <property type="entry name" value="Divalent-metal-dependent TIM barrel enzymes"/>
    <property type="match status" value="1"/>
</dbReference>
<feature type="domain" description="Xylose isomerase-like TIM barrel" evidence="1">
    <location>
        <begin position="27"/>
        <end position="255"/>
    </location>
</feature>
<proteinExistence type="predicted"/>
<dbReference type="Proteomes" id="UP000249260">
    <property type="component" value="Unassembled WGS sequence"/>
</dbReference>
<evidence type="ECO:0000259" key="1">
    <source>
        <dbReference type="Pfam" id="PF01261"/>
    </source>
</evidence>
<reference evidence="2 3" key="1">
    <citation type="submission" date="2018-06" db="EMBL/GenBank/DDBJ databases">
        <title>Paenibacillus montanisoli sp. nov., isolated from mountain area soil.</title>
        <authorList>
            <person name="Wu M."/>
        </authorList>
    </citation>
    <scope>NUCLEOTIDE SEQUENCE [LARGE SCALE GENOMIC DNA]</scope>
    <source>
        <strain evidence="2 3">RA17</strain>
    </source>
</reference>
<dbReference type="AlphaFoldDB" id="A0A328UC91"/>
<dbReference type="OrthoDB" id="2561798at2"/>
<dbReference type="Pfam" id="PF01261">
    <property type="entry name" value="AP_endonuc_2"/>
    <property type="match status" value="1"/>
</dbReference>
<dbReference type="InterPro" id="IPR036237">
    <property type="entry name" value="Xyl_isomerase-like_sf"/>
</dbReference>
<evidence type="ECO:0000313" key="3">
    <source>
        <dbReference type="Proteomes" id="UP000249260"/>
    </source>
</evidence>
<protein>
    <recommendedName>
        <fullName evidence="1">Xylose isomerase-like TIM barrel domain-containing protein</fullName>
    </recommendedName>
</protein>
<dbReference type="InterPro" id="IPR013022">
    <property type="entry name" value="Xyl_isomerase-like_TIM-brl"/>
</dbReference>
<dbReference type="EMBL" id="QLUW01000001">
    <property type="protein sequence ID" value="RAP78545.1"/>
    <property type="molecule type" value="Genomic_DNA"/>
</dbReference>
<dbReference type="PANTHER" id="PTHR12110:SF41">
    <property type="entry name" value="INOSOSE DEHYDRATASE"/>
    <property type="match status" value="1"/>
</dbReference>
<comment type="caution">
    <text evidence="2">The sequence shown here is derived from an EMBL/GenBank/DDBJ whole genome shotgun (WGS) entry which is preliminary data.</text>
</comment>
<name>A0A328UC91_9BACL</name>
<organism evidence="2 3">
    <name type="scientific">Paenibacillus montanisoli</name>
    <dbReference type="NCBI Taxonomy" id="2081970"/>
    <lineage>
        <taxon>Bacteria</taxon>
        <taxon>Bacillati</taxon>
        <taxon>Bacillota</taxon>
        <taxon>Bacilli</taxon>
        <taxon>Bacillales</taxon>
        <taxon>Paenibacillaceae</taxon>
        <taxon>Paenibacillus</taxon>
    </lineage>
</organism>
<keyword evidence="3" id="KW-1185">Reference proteome</keyword>
<evidence type="ECO:0000313" key="2">
    <source>
        <dbReference type="EMBL" id="RAP78545.1"/>
    </source>
</evidence>
<sequence>MSTNDIQFSVFTKPWKNSSIEWVGEFVSGLGFDGIEFPLRDGFQLEPQNAELGLPKLTEKLKAYGLSIFSVASSTKENVFAGCAAAGVPMIRIMIDIGPNGYMATLEEERKKLESLLPLCEKYGVKIGVQQHYGDNLVDSMSLRYLLNGFDSKYISAIWDSAHDALAGQVPEYGLDTVWDHLGMVNFKNAYYYRQNGPEALNAVWERYFTTGRQGLASWPRAADYLKQRGYKGVICLTAEYDDVKSLDRLIAEDIVYAKSLFS</sequence>
<dbReference type="SUPFAM" id="SSF51658">
    <property type="entry name" value="Xylose isomerase-like"/>
    <property type="match status" value="1"/>
</dbReference>
<dbReference type="PANTHER" id="PTHR12110">
    <property type="entry name" value="HYDROXYPYRUVATE ISOMERASE"/>
    <property type="match status" value="1"/>
</dbReference>
<gene>
    <name evidence="2" type="ORF">DL346_09035</name>
</gene>
<accession>A0A328UC91</accession>
<dbReference type="RefSeq" id="WP_112881668.1">
    <property type="nucleotide sequence ID" value="NZ_QLUW01000001.1"/>
</dbReference>
<dbReference type="InterPro" id="IPR050312">
    <property type="entry name" value="IolE/XylAMocC-like"/>
</dbReference>